<keyword evidence="2" id="KW-0472">Membrane</keyword>
<organism evidence="4">
    <name type="scientific">Chaetoceros debilis</name>
    <dbReference type="NCBI Taxonomy" id="122233"/>
    <lineage>
        <taxon>Eukaryota</taxon>
        <taxon>Sar</taxon>
        <taxon>Stramenopiles</taxon>
        <taxon>Ochrophyta</taxon>
        <taxon>Bacillariophyta</taxon>
        <taxon>Coscinodiscophyceae</taxon>
        <taxon>Chaetocerotophycidae</taxon>
        <taxon>Chaetocerotales</taxon>
        <taxon>Chaetocerotaceae</taxon>
        <taxon>Chaetoceros</taxon>
    </lineage>
</organism>
<proteinExistence type="predicted"/>
<dbReference type="PANTHER" id="PTHR33471:SF7">
    <property type="entry name" value="ATP-DEPENDENT ZINC METALLOPROTEASE-RELATED"/>
    <property type="match status" value="1"/>
</dbReference>
<name>A0A7S3Q1R3_9STRA</name>
<gene>
    <name evidence="4" type="ORF">CDEB00056_LOCUS7580</name>
</gene>
<dbReference type="SUPFAM" id="SSF140990">
    <property type="entry name" value="FtsH protease domain-like"/>
    <property type="match status" value="1"/>
</dbReference>
<dbReference type="GO" id="GO:0004222">
    <property type="term" value="F:metalloendopeptidase activity"/>
    <property type="evidence" value="ECO:0007669"/>
    <property type="project" value="InterPro"/>
</dbReference>
<keyword evidence="3" id="KW-0732">Signal</keyword>
<keyword evidence="1" id="KW-0175">Coiled coil</keyword>
<keyword evidence="2" id="KW-1133">Transmembrane helix</keyword>
<evidence type="ECO:0000256" key="2">
    <source>
        <dbReference type="SAM" id="Phobius"/>
    </source>
</evidence>
<feature type="transmembrane region" description="Helical" evidence="2">
    <location>
        <begin position="258"/>
        <end position="282"/>
    </location>
</feature>
<feature type="transmembrane region" description="Helical" evidence="2">
    <location>
        <begin position="217"/>
        <end position="238"/>
    </location>
</feature>
<dbReference type="AlphaFoldDB" id="A0A7S3Q1R3"/>
<dbReference type="EMBL" id="HBIO01009801">
    <property type="protein sequence ID" value="CAE0462739.1"/>
    <property type="molecule type" value="Transcribed_RNA"/>
</dbReference>
<dbReference type="InterPro" id="IPR037219">
    <property type="entry name" value="Peptidase_M41-like"/>
</dbReference>
<reference evidence="4" key="1">
    <citation type="submission" date="2021-01" db="EMBL/GenBank/DDBJ databases">
        <authorList>
            <person name="Corre E."/>
            <person name="Pelletier E."/>
            <person name="Niang G."/>
            <person name="Scheremetjew M."/>
            <person name="Finn R."/>
            <person name="Kale V."/>
            <person name="Holt S."/>
            <person name="Cochrane G."/>
            <person name="Meng A."/>
            <person name="Brown T."/>
            <person name="Cohen L."/>
        </authorList>
    </citation>
    <scope>NUCLEOTIDE SEQUENCE</scope>
    <source>
        <strain evidence="4">MM31A-1</strain>
    </source>
</reference>
<keyword evidence="2" id="KW-0812">Transmembrane</keyword>
<sequence>MRLILSLILSSLSSATAFSGAGRLQPSPLCVSNIKRPFGGKGRFLYPNVDLIESTKDDEEFDKILEGGKLKKAIDFFAVHRNSITMSKDRFTNIFDAIEERTKHAEENDINKRLADESMINLGAMEYPPISPARSEMTEMYELLKKNGSLTAFGAAANNNYPAQGSKTVTPILLEQITNLSMTSLTPKPTNTLLIAGVVLSVLEGVLSFATGIDLNFLFFLTLFLLFFDKLTVNGAVFETANRMIMPDFSKKVLRHEAGHFLCAYLLGCPVEGFVLSTWAALNDPRFGGKRTTVNAGTSFFDPNLSDEINGRKPLTRSSVDRYTIIVMGGIAAESLNFGGADGGAGDEMALVSFLTNLNPKSGGAMSWNIDSIKNQARWGALQAVLLLREYSDCYDALVDALERGGDLGDCVYAIENAANEKGLPTIAEKPLGYIIDQGAFGEFVTTAPETMKSIPVATPTTDKEAKLDTSLEDEVVSLEELKRQMQKKLEDIDSKLDQLER</sequence>
<dbReference type="GO" id="GO:0004176">
    <property type="term" value="F:ATP-dependent peptidase activity"/>
    <property type="evidence" value="ECO:0007669"/>
    <property type="project" value="InterPro"/>
</dbReference>
<feature type="chain" id="PRO_5031522247" description="Peptidase M41 domain-containing protein" evidence="3">
    <location>
        <begin position="18"/>
        <end position="502"/>
    </location>
</feature>
<dbReference type="GO" id="GO:0005524">
    <property type="term" value="F:ATP binding"/>
    <property type="evidence" value="ECO:0007669"/>
    <property type="project" value="InterPro"/>
</dbReference>
<protein>
    <recommendedName>
        <fullName evidence="5">Peptidase M41 domain-containing protein</fullName>
    </recommendedName>
</protein>
<dbReference type="PANTHER" id="PTHR33471">
    <property type="entry name" value="ATP-DEPENDENT ZINC METALLOPROTEASE-RELATED"/>
    <property type="match status" value="1"/>
</dbReference>
<evidence type="ECO:0008006" key="5">
    <source>
        <dbReference type="Google" id="ProtNLM"/>
    </source>
</evidence>
<accession>A0A7S3Q1R3</accession>
<evidence type="ECO:0000256" key="1">
    <source>
        <dbReference type="SAM" id="Coils"/>
    </source>
</evidence>
<dbReference type="GO" id="GO:0006508">
    <property type="term" value="P:proteolysis"/>
    <property type="evidence" value="ECO:0007669"/>
    <property type="project" value="InterPro"/>
</dbReference>
<feature type="coiled-coil region" evidence="1">
    <location>
        <begin position="469"/>
        <end position="499"/>
    </location>
</feature>
<evidence type="ECO:0000313" key="4">
    <source>
        <dbReference type="EMBL" id="CAE0462739.1"/>
    </source>
</evidence>
<evidence type="ECO:0000256" key="3">
    <source>
        <dbReference type="SAM" id="SignalP"/>
    </source>
</evidence>
<feature type="signal peptide" evidence="3">
    <location>
        <begin position="1"/>
        <end position="17"/>
    </location>
</feature>
<dbReference type="Gene3D" id="1.20.58.760">
    <property type="entry name" value="Peptidase M41"/>
    <property type="match status" value="1"/>
</dbReference>